<protein>
    <submittedName>
        <fullName evidence="2">DUF397 domain-containing protein</fullName>
    </submittedName>
</protein>
<sequence>MKSPQWRKSSYSMTSAESDCVELAGLPTGIGVRDSKRPHTGHLSLDRDRFAGLLRRLKEMP</sequence>
<comment type="caution">
    <text evidence="2">The sequence shown here is derived from an EMBL/GenBank/DDBJ whole genome shotgun (WGS) entry which is preliminary data.</text>
</comment>
<keyword evidence="3" id="KW-1185">Reference proteome</keyword>
<accession>A0ABN3U8N6</accession>
<name>A0ABN3U8N6_9ACTN</name>
<dbReference type="EMBL" id="BAAATZ010000009">
    <property type="protein sequence ID" value="GAA2725816.1"/>
    <property type="molecule type" value="Genomic_DNA"/>
</dbReference>
<feature type="domain" description="DUF397" evidence="1">
    <location>
        <begin position="5"/>
        <end position="58"/>
    </location>
</feature>
<evidence type="ECO:0000259" key="1">
    <source>
        <dbReference type="Pfam" id="PF04149"/>
    </source>
</evidence>
<gene>
    <name evidence="2" type="ORF">GCM10010439_26740</name>
</gene>
<organism evidence="2 3">
    <name type="scientific">Actinocorallia aurantiaca</name>
    <dbReference type="NCBI Taxonomy" id="46204"/>
    <lineage>
        <taxon>Bacteria</taxon>
        <taxon>Bacillati</taxon>
        <taxon>Actinomycetota</taxon>
        <taxon>Actinomycetes</taxon>
        <taxon>Streptosporangiales</taxon>
        <taxon>Thermomonosporaceae</taxon>
        <taxon>Actinocorallia</taxon>
    </lineage>
</organism>
<reference evidence="2 3" key="1">
    <citation type="journal article" date="2019" name="Int. J. Syst. Evol. Microbiol.">
        <title>The Global Catalogue of Microorganisms (GCM) 10K type strain sequencing project: providing services to taxonomists for standard genome sequencing and annotation.</title>
        <authorList>
            <consortium name="The Broad Institute Genomics Platform"/>
            <consortium name="The Broad Institute Genome Sequencing Center for Infectious Disease"/>
            <person name="Wu L."/>
            <person name="Ma J."/>
        </authorList>
    </citation>
    <scope>NUCLEOTIDE SEQUENCE [LARGE SCALE GENOMIC DNA]</scope>
    <source>
        <strain evidence="2 3">JCM 8201</strain>
    </source>
</reference>
<evidence type="ECO:0000313" key="2">
    <source>
        <dbReference type="EMBL" id="GAA2725816.1"/>
    </source>
</evidence>
<proteinExistence type="predicted"/>
<dbReference type="RefSeq" id="WP_344450661.1">
    <property type="nucleotide sequence ID" value="NZ_BAAATZ010000009.1"/>
</dbReference>
<dbReference type="Pfam" id="PF04149">
    <property type="entry name" value="DUF397"/>
    <property type="match status" value="1"/>
</dbReference>
<dbReference type="InterPro" id="IPR007278">
    <property type="entry name" value="DUF397"/>
</dbReference>
<dbReference type="Proteomes" id="UP001501842">
    <property type="component" value="Unassembled WGS sequence"/>
</dbReference>
<evidence type="ECO:0000313" key="3">
    <source>
        <dbReference type="Proteomes" id="UP001501842"/>
    </source>
</evidence>